<evidence type="ECO:0008006" key="2">
    <source>
        <dbReference type="Google" id="ProtNLM"/>
    </source>
</evidence>
<dbReference type="AlphaFoldDB" id="A0A1X7VLX9"/>
<sequence length="38" mass="4350">MGQKDFILLANSKGRALLRAEGRLSMYRMSKRGPRMLP</sequence>
<accession>A0A1X7VLX9</accession>
<dbReference type="EnsemblMetazoa" id="Aqu2.1.40423_001">
    <property type="protein sequence ID" value="Aqu2.1.40423_001"/>
    <property type="gene ID" value="Aqu2.1.40423"/>
</dbReference>
<protein>
    <recommendedName>
        <fullName evidence="2">CNH domain-containing protein</fullName>
    </recommendedName>
</protein>
<dbReference type="InParanoid" id="A0A1X7VLX9"/>
<proteinExistence type="predicted"/>
<organism evidence="1">
    <name type="scientific">Amphimedon queenslandica</name>
    <name type="common">Sponge</name>
    <dbReference type="NCBI Taxonomy" id="400682"/>
    <lineage>
        <taxon>Eukaryota</taxon>
        <taxon>Metazoa</taxon>
        <taxon>Porifera</taxon>
        <taxon>Demospongiae</taxon>
        <taxon>Heteroscleromorpha</taxon>
        <taxon>Haplosclerida</taxon>
        <taxon>Niphatidae</taxon>
        <taxon>Amphimedon</taxon>
    </lineage>
</organism>
<name>A0A1X7VLX9_AMPQE</name>
<evidence type="ECO:0000313" key="1">
    <source>
        <dbReference type="EnsemblMetazoa" id="Aqu2.1.40423_001"/>
    </source>
</evidence>
<reference evidence="1" key="1">
    <citation type="submission" date="2017-05" db="UniProtKB">
        <authorList>
            <consortium name="EnsemblMetazoa"/>
        </authorList>
    </citation>
    <scope>IDENTIFICATION</scope>
</reference>